<comment type="caution">
    <text evidence="1">The sequence shown here is derived from an EMBL/GenBank/DDBJ whole genome shotgun (WGS) entry which is preliminary data.</text>
</comment>
<evidence type="ECO:0008006" key="3">
    <source>
        <dbReference type="Google" id="ProtNLM"/>
    </source>
</evidence>
<dbReference type="EMBL" id="JADCLJ010000020">
    <property type="protein sequence ID" value="MBE4908514.1"/>
    <property type="molecule type" value="Genomic_DNA"/>
</dbReference>
<proteinExistence type="predicted"/>
<gene>
    <name evidence="1" type="ORF">IMZ08_10645</name>
</gene>
<reference evidence="1 2" key="1">
    <citation type="submission" date="2020-10" db="EMBL/GenBank/DDBJ databases">
        <title>Bacillus sp. HD4P25, an endophyte from a halophyte.</title>
        <authorList>
            <person name="Sun J.-Q."/>
        </authorList>
    </citation>
    <scope>NUCLEOTIDE SEQUENCE [LARGE SCALE GENOMIC DNA]</scope>
    <source>
        <strain evidence="1 2">YIM 93174</strain>
    </source>
</reference>
<keyword evidence="2" id="KW-1185">Reference proteome</keyword>
<sequence>METYIQHCLEGDVFSAYHHLKGLHAKTDEQHELIKKYKETFFTPNPTFSIDSNDPWVRGVVSAYYNYFILVLTKQLSNKEAEQRLYQSLLIYVSGIPKDLNEVEEELEATFNSKGFYFLGGYTLPFRGPYIWQKQEKVDYQVELPFSTQNLTIYLMDDFLMLSWLHFATFGVKSTGGWAKHDGLYCVRSRYGDTLETNDFQVTFLKHEAQHVYDLEKYPNIQPWEIEYRAKLVELIYGDSEDLLVKFMNEAKNNPDFPHLFASYKIKQELGRLDGSSIRDFALELYKEHTFQLDVNKGTE</sequence>
<protein>
    <recommendedName>
        <fullName evidence="3">LAGLIDADG homing endonuclease</fullName>
    </recommendedName>
</protein>
<evidence type="ECO:0000313" key="2">
    <source>
        <dbReference type="Proteomes" id="UP001516662"/>
    </source>
</evidence>
<accession>A0ABR9QJ73</accession>
<evidence type="ECO:0000313" key="1">
    <source>
        <dbReference type="EMBL" id="MBE4908514.1"/>
    </source>
</evidence>
<dbReference type="Proteomes" id="UP001516662">
    <property type="component" value="Unassembled WGS sequence"/>
</dbReference>
<name>A0ABR9QJ73_9BACI</name>
<dbReference type="RefSeq" id="WP_193536282.1">
    <property type="nucleotide sequence ID" value="NZ_JADCLJ010000020.1"/>
</dbReference>
<organism evidence="1 2">
    <name type="scientific">Litchfieldia luteola</name>
    <dbReference type="NCBI Taxonomy" id="682179"/>
    <lineage>
        <taxon>Bacteria</taxon>
        <taxon>Bacillati</taxon>
        <taxon>Bacillota</taxon>
        <taxon>Bacilli</taxon>
        <taxon>Bacillales</taxon>
        <taxon>Bacillaceae</taxon>
        <taxon>Litchfieldia</taxon>
    </lineage>
</organism>